<evidence type="ECO:0000313" key="4">
    <source>
        <dbReference type="EMBL" id="KAF4622189.1"/>
    </source>
</evidence>
<proteinExistence type="predicted"/>
<organism evidence="4 5">
    <name type="scientific">Agrocybe pediades</name>
    <dbReference type="NCBI Taxonomy" id="84607"/>
    <lineage>
        <taxon>Eukaryota</taxon>
        <taxon>Fungi</taxon>
        <taxon>Dikarya</taxon>
        <taxon>Basidiomycota</taxon>
        <taxon>Agaricomycotina</taxon>
        <taxon>Agaricomycetes</taxon>
        <taxon>Agaricomycetidae</taxon>
        <taxon>Agaricales</taxon>
        <taxon>Agaricineae</taxon>
        <taxon>Strophariaceae</taxon>
        <taxon>Agrocybe</taxon>
    </lineage>
</organism>
<feature type="transmembrane region" description="Helical" evidence="2">
    <location>
        <begin position="132"/>
        <end position="155"/>
    </location>
</feature>
<dbReference type="Pfam" id="PF20153">
    <property type="entry name" value="DUF6535"/>
    <property type="match status" value="1"/>
</dbReference>
<reference evidence="4 5" key="1">
    <citation type="submission" date="2019-12" db="EMBL/GenBank/DDBJ databases">
        <authorList>
            <person name="Floudas D."/>
            <person name="Bentzer J."/>
            <person name="Ahren D."/>
            <person name="Johansson T."/>
            <person name="Persson P."/>
            <person name="Tunlid A."/>
        </authorList>
    </citation>
    <scope>NUCLEOTIDE SEQUENCE [LARGE SCALE GENOMIC DNA]</scope>
    <source>
        <strain evidence="4 5">CBS 102.39</strain>
    </source>
</reference>
<feature type="region of interest" description="Disordered" evidence="1">
    <location>
        <begin position="963"/>
        <end position="1131"/>
    </location>
</feature>
<keyword evidence="2" id="KW-0472">Membrane</keyword>
<feature type="transmembrane region" description="Helical" evidence="2">
    <location>
        <begin position="58"/>
        <end position="77"/>
    </location>
</feature>
<feature type="transmembrane region" description="Helical" evidence="2">
    <location>
        <begin position="183"/>
        <end position="206"/>
    </location>
</feature>
<evidence type="ECO:0000256" key="1">
    <source>
        <dbReference type="SAM" id="MobiDB-lite"/>
    </source>
</evidence>
<feature type="region of interest" description="Disordered" evidence="1">
    <location>
        <begin position="1242"/>
        <end position="1265"/>
    </location>
</feature>
<protein>
    <recommendedName>
        <fullName evidence="3">DUF6535 domain-containing protein</fullName>
    </recommendedName>
</protein>
<feature type="domain" description="DUF6535" evidence="3">
    <location>
        <begin position="36"/>
        <end position="212"/>
    </location>
</feature>
<feature type="compositionally biased region" description="Low complexity" evidence="1">
    <location>
        <begin position="1082"/>
        <end position="1106"/>
    </location>
</feature>
<keyword evidence="5" id="KW-1185">Reference proteome</keyword>
<dbReference type="InterPro" id="IPR045338">
    <property type="entry name" value="DUF6535"/>
</dbReference>
<comment type="caution">
    <text evidence="4">The sequence shown here is derived from an EMBL/GenBank/DDBJ whole genome shotgun (WGS) entry which is preliminary data.</text>
</comment>
<dbReference type="Proteomes" id="UP000521872">
    <property type="component" value="Unassembled WGS sequence"/>
</dbReference>
<gene>
    <name evidence="4" type="ORF">D9613_009425</name>
</gene>
<name>A0A8H4R2G4_9AGAR</name>
<accession>A0A8H4R2G4</accession>
<feature type="compositionally biased region" description="Polar residues" evidence="1">
    <location>
        <begin position="1051"/>
        <end position="1081"/>
    </location>
</feature>
<feature type="region of interest" description="Disordered" evidence="1">
    <location>
        <begin position="1292"/>
        <end position="1356"/>
    </location>
</feature>
<evidence type="ECO:0000313" key="5">
    <source>
        <dbReference type="Proteomes" id="UP000521872"/>
    </source>
</evidence>
<feature type="transmembrane region" description="Helical" evidence="2">
    <location>
        <begin position="218"/>
        <end position="239"/>
    </location>
</feature>
<feature type="compositionally biased region" description="Low complexity" evidence="1">
    <location>
        <begin position="368"/>
        <end position="377"/>
    </location>
</feature>
<keyword evidence="2" id="KW-0812">Transmembrane</keyword>
<evidence type="ECO:0000256" key="2">
    <source>
        <dbReference type="SAM" id="Phobius"/>
    </source>
</evidence>
<feature type="compositionally biased region" description="Low complexity" evidence="1">
    <location>
        <begin position="1304"/>
        <end position="1315"/>
    </location>
</feature>
<dbReference type="EMBL" id="JAACJL010000002">
    <property type="protein sequence ID" value="KAF4622189.1"/>
    <property type="molecule type" value="Genomic_DNA"/>
</dbReference>
<feature type="compositionally biased region" description="Basic and acidic residues" evidence="1">
    <location>
        <begin position="1341"/>
        <end position="1356"/>
    </location>
</feature>
<feature type="compositionally biased region" description="Low complexity" evidence="1">
    <location>
        <begin position="1116"/>
        <end position="1131"/>
    </location>
</feature>
<feature type="compositionally biased region" description="Acidic residues" evidence="1">
    <location>
        <begin position="995"/>
        <end position="1008"/>
    </location>
</feature>
<feature type="region of interest" description="Disordered" evidence="1">
    <location>
        <begin position="368"/>
        <end position="399"/>
    </location>
</feature>
<sequence>MEEGVSSASAKKEIPKVWDHTVEYVSAPPKPGEDPWKVILDPLMERDKIQCDAWKEEVQNLLIFAGLFSAVVTAFAIESYKLLQPDPDDNMFNVVAHIAARLDNPTSSSLGIFSNQAAPPFSPSPSAIRVNIFWFLSLVLSLTTVLVGIISLQWLREYQSYPNFSPRETLALFHMRSDGFKQWHVGTIFATLPLLLQAALVLFFGGTIDFLLSLDKEVAIPVAVVIGLALFFLIATTMLPSLQSLMLYASLVFFRRPALPPSQCPYKSPQSWAFHRIYYVFEVVRHSLKWKRWSKEEDGGRRRRSPTMYSPAEGRGARWFSKPFTSIYGFFQNIKKRIVRMLLLRGIRWQGSIAGDLFSDIAVANSSAGATASGTGDADVDHSTPRRTRRNSSTQRSGYAHYHAVPEPPFHRRMYNAIVNFFQTWPDSMNNHVLTHISATWRNKTWIDYDLTWLNIRNSCQIGIYDSRPRLEERYLFLNENLPLFDVSKALQFFLLGKDKRRVHADSAAFPVVYYCFRDITSSFLSVDTKSLLWANSYYITSYHLEDIQDSWNYLDSLLFDTSSTVSAAADVNNINHHNHTNHKILPSSSSAPGAYPITFAKVVADSQDESYRTFMHTLQNLHLLEFFENVENHFTAKTARAIREQATEAHIRLMRTFYGGHGAYHSVAGVDKPLPKYCRNLNLEIVLNNEALFWQCLNVFVEYFKFIAQINTADVEHFPDSLLHDHPRVKFFLWDAAAYINFMLRSSTFRKFQHAEGMEQTVVDMLESIMELLQDDVDAASEMTTTTEWANHGFYQYPPHMRLMMMGGGGGLGGGRTEPDHVDLFYCTAVFAEQVIRYLQKPRRDERRQQQQQQRDQDEDLHHAEAHEDDEDDEARRPRPHIYHQFAKLFHVMRAYKREIVDVQGVNQRLQDQFEAHGAWERPCDFRMMSWWSFLDYFPSPGQNFAKLEPLLGYGDIVGDEGGNRRAKQWRTTGAARTEERQRQRRKKKLLFSSDDDEDEDEEEEIESLTTPKHIRINPRPIVVGEASDGDSFSKGGETILAREHRSRRTSSPLVSTTTTIAGSNSNPTSPATASGVTSLTSGHTATTSNTTPTTAATTEGGTAAVPNVTTNSIPTDPETNTNATTTTTASADDAADPKFYTVTIYEPVMPLSSSPSSAAAAAAAGAAVGVGIGGPPLSSSISSSNPKLALRYPHPYRHINNTRQNSKDTAATTSTSLFSIRESPPTGYAAYPAAAAAAAYPSPNSLSGTPTITPPPPARRPTRKAVPTFVPADILLDSEPLDAGRTIRVYLPPGSQENSPIATTTNMTSAANAKSGEKDFAGAAEDEVKQNQSEVAAATEEKVAGKEECSKKVG</sequence>
<keyword evidence="2" id="KW-1133">Transmembrane helix</keyword>
<evidence type="ECO:0000259" key="3">
    <source>
        <dbReference type="Pfam" id="PF20153"/>
    </source>
</evidence>
<feature type="region of interest" description="Disordered" evidence="1">
    <location>
        <begin position="843"/>
        <end position="880"/>
    </location>
</feature>